<dbReference type="PANTHER" id="PTHR30404:SF0">
    <property type="entry name" value="N-ACETYLMURAMOYL-L-ALANINE AMIDASE AMIC"/>
    <property type="match status" value="1"/>
</dbReference>
<dbReference type="Gene3D" id="3.40.630.40">
    <property type="entry name" value="Zn-dependent exopeptidases"/>
    <property type="match status" value="1"/>
</dbReference>
<dbReference type="InterPro" id="IPR002508">
    <property type="entry name" value="MurNAc-LAA_cat"/>
</dbReference>
<evidence type="ECO:0000256" key="2">
    <source>
        <dbReference type="SAM" id="MobiDB-lite"/>
    </source>
</evidence>
<feature type="domain" description="MurNAc-LAA" evidence="3">
    <location>
        <begin position="224"/>
        <end position="321"/>
    </location>
</feature>
<proteinExistence type="predicted"/>
<keyword evidence="1" id="KW-0378">Hydrolase</keyword>
<evidence type="ECO:0000313" key="4">
    <source>
        <dbReference type="EMBL" id="SDM85410.1"/>
    </source>
</evidence>
<dbReference type="SUPFAM" id="SSF53187">
    <property type="entry name" value="Zn-dependent exopeptidases"/>
    <property type="match status" value="1"/>
</dbReference>
<sequence length="327" mass="36135">MHGVEMKKRVDKLLIGVIITLALLFLSASVFAIYANLKDFNNKKNDNSVLVDVAAEEGNVYITVSSTEGETTKKAELESLSSIEDNSEENVSLTAESTSQEEETNPEEEIEYGLDEDPNDNGYTDADADAAINTNSDSIENLVQNVPKINSESEGTNIIILDPGHGGSDPGKDVGSVYEKDINLAVALIIRDVLESAGYTVYMTRESDEYMSLNDRVYFENQYYDALFVSIHCNSNVSSSVKGMELYYYNSSEEASRFAYYLASSGYNIKSIYNDFRVLKYATESSLLIELGYLSNAADYKLLTDTGYQSIVAHDVANAIIYTLSNK</sequence>
<dbReference type="SMART" id="SM00646">
    <property type="entry name" value="Ami_3"/>
    <property type="match status" value="1"/>
</dbReference>
<gene>
    <name evidence="4" type="ORF">SAMN05216544_1259</name>
</gene>
<evidence type="ECO:0000256" key="1">
    <source>
        <dbReference type="ARBA" id="ARBA00022801"/>
    </source>
</evidence>
<protein>
    <submittedName>
        <fullName evidence="4">N-acetylmuramoyl-L-alanine amidase</fullName>
    </submittedName>
</protein>
<keyword evidence="5" id="KW-1185">Reference proteome</keyword>
<dbReference type="GO" id="GO:0009253">
    <property type="term" value="P:peptidoglycan catabolic process"/>
    <property type="evidence" value="ECO:0007669"/>
    <property type="project" value="InterPro"/>
</dbReference>
<dbReference type="GO" id="GO:0008745">
    <property type="term" value="F:N-acetylmuramoyl-L-alanine amidase activity"/>
    <property type="evidence" value="ECO:0007669"/>
    <property type="project" value="InterPro"/>
</dbReference>
<name>A0A1G9WLN1_9FIRM</name>
<dbReference type="Pfam" id="PF01520">
    <property type="entry name" value="Amidase_3"/>
    <property type="match status" value="1"/>
</dbReference>
<feature type="region of interest" description="Disordered" evidence="2">
    <location>
        <begin position="81"/>
        <end position="128"/>
    </location>
</feature>
<dbReference type="AlphaFoldDB" id="A0A1G9WLN1"/>
<dbReference type="PANTHER" id="PTHR30404">
    <property type="entry name" value="N-ACETYLMURAMOYL-L-ALANINE AMIDASE"/>
    <property type="match status" value="1"/>
</dbReference>
<feature type="compositionally biased region" description="Polar residues" evidence="2">
    <location>
        <begin position="81"/>
        <end position="95"/>
    </location>
</feature>
<dbReference type="GO" id="GO:0030288">
    <property type="term" value="C:outer membrane-bounded periplasmic space"/>
    <property type="evidence" value="ECO:0007669"/>
    <property type="project" value="TreeGrafter"/>
</dbReference>
<dbReference type="CDD" id="cd02696">
    <property type="entry name" value="MurNAc-LAA"/>
    <property type="match status" value="1"/>
</dbReference>
<dbReference type="OrthoDB" id="9806267at2"/>
<dbReference type="InterPro" id="IPR050695">
    <property type="entry name" value="N-acetylmuramoyl_amidase_3"/>
</dbReference>
<feature type="compositionally biased region" description="Acidic residues" evidence="2">
    <location>
        <begin position="99"/>
        <end position="119"/>
    </location>
</feature>
<evidence type="ECO:0000259" key="3">
    <source>
        <dbReference type="SMART" id="SM00646"/>
    </source>
</evidence>
<dbReference type="Proteomes" id="UP000187651">
    <property type="component" value="Unassembled WGS sequence"/>
</dbReference>
<accession>A0A1G9WLN1</accession>
<organism evidence="4 5">
    <name type="scientific">Lachnospira pectinoschiza</name>
    <dbReference type="NCBI Taxonomy" id="28052"/>
    <lineage>
        <taxon>Bacteria</taxon>
        <taxon>Bacillati</taxon>
        <taxon>Bacillota</taxon>
        <taxon>Clostridia</taxon>
        <taxon>Lachnospirales</taxon>
        <taxon>Lachnospiraceae</taxon>
        <taxon>Lachnospira</taxon>
    </lineage>
</organism>
<reference evidence="5" key="1">
    <citation type="submission" date="2016-10" db="EMBL/GenBank/DDBJ databases">
        <authorList>
            <person name="Varghese N."/>
            <person name="Submissions S."/>
        </authorList>
    </citation>
    <scope>NUCLEOTIDE SEQUENCE [LARGE SCALE GENOMIC DNA]</scope>
    <source>
        <strain evidence="5">M83</strain>
    </source>
</reference>
<dbReference type="EMBL" id="FNHZ01000003">
    <property type="protein sequence ID" value="SDM85410.1"/>
    <property type="molecule type" value="Genomic_DNA"/>
</dbReference>
<evidence type="ECO:0000313" key="5">
    <source>
        <dbReference type="Proteomes" id="UP000187651"/>
    </source>
</evidence>